<reference evidence="1 2" key="1">
    <citation type="submission" date="2019-02" db="EMBL/GenBank/DDBJ databases">
        <title>Deep-cultivation of Planctomycetes and their phenomic and genomic characterization uncovers novel biology.</title>
        <authorList>
            <person name="Wiegand S."/>
            <person name="Jogler M."/>
            <person name="Boedeker C."/>
            <person name="Pinto D."/>
            <person name="Vollmers J."/>
            <person name="Rivas-Marin E."/>
            <person name="Kohn T."/>
            <person name="Peeters S.H."/>
            <person name="Heuer A."/>
            <person name="Rast P."/>
            <person name="Oberbeckmann S."/>
            <person name="Bunk B."/>
            <person name="Jeske O."/>
            <person name="Meyerdierks A."/>
            <person name="Storesund J.E."/>
            <person name="Kallscheuer N."/>
            <person name="Luecker S."/>
            <person name="Lage O.M."/>
            <person name="Pohl T."/>
            <person name="Merkel B.J."/>
            <person name="Hornburger P."/>
            <person name="Mueller R.-W."/>
            <person name="Bruemmer F."/>
            <person name="Labrenz M."/>
            <person name="Spormann A.M."/>
            <person name="Op Den Camp H."/>
            <person name="Overmann J."/>
            <person name="Amann R."/>
            <person name="Jetten M.S.M."/>
            <person name="Mascher T."/>
            <person name="Medema M.H."/>
            <person name="Devos D.P."/>
            <person name="Kaster A.-K."/>
            <person name="Ovreas L."/>
            <person name="Rohde M."/>
            <person name="Galperin M.Y."/>
            <person name="Jogler C."/>
        </authorList>
    </citation>
    <scope>NUCLEOTIDE SEQUENCE [LARGE SCALE GENOMIC DNA]</scope>
    <source>
        <strain evidence="1 2">Poly51</strain>
    </source>
</reference>
<dbReference type="EMBL" id="SJPW01000007">
    <property type="protein sequence ID" value="TWU47571.1"/>
    <property type="molecule type" value="Genomic_DNA"/>
</dbReference>
<dbReference type="Proteomes" id="UP000318288">
    <property type="component" value="Unassembled WGS sequence"/>
</dbReference>
<keyword evidence="2" id="KW-1185">Reference proteome</keyword>
<proteinExistence type="predicted"/>
<name>A0A5C6EIV4_9BACT</name>
<evidence type="ECO:0000313" key="2">
    <source>
        <dbReference type="Proteomes" id="UP000318288"/>
    </source>
</evidence>
<protein>
    <submittedName>
        <fullName evidence="1">Uncharacterized protein</fullName>
    </submittedName>
</protein>
<gene>
    <name evidence="1" type="ORF">Poly51_53710</name>
</gene>
<comment type="caution">
    <text evidence="1">The sequence shown here is derived from an EMBL/GenBank/DDBJ whole genome shotgun (WGS) entry which is preliminary data.</text>
</comment>
<accession>A0A5C6EIV4</accession>
<dbReference type="AlphaFoldDB" id="A0A5C6EIV4"/>
<organism evidence="1 2">
    <name type="scientific">Rubripirellula tenax</name>
    <dbReference type="NCBI Taxonomy" id="2528015"/>
    <lineage>
        <taxon>Bacteria</taxon>
        <taxon>Pseudomonadati</taxon>
        <taxon>Planctomycetota</taxon>
        <taxon>Planctomycetia</taxon>
        <taxon>Pirellulales</taxon>
        <taxon>Pirellulaceae</taxon>
        <taxon>Rubripirellula</taxon>
    </lineage>
</organism>
<evidence type="ECO:0000313" key="1">
    <source>
        <dbReference type="EMBL" id="TWU47571.1"/>
    </source>
</evidence>
<sequence>MKTLSIPQSSTAAGTRAGRSLFSGTVFSRNKSSQFTADFVAGLYNNLPVFV</sequence>